<organism evidence="2 3">
    <name type="scientific">Streblomastix strix</name>
    <dbReference type="NCBI Taxonomy" id="222440"/>
    <lineage>
        <taxon>Eukaryota</taxon>
        <taxon>Metamonada</taxon>
        <taxon>Preaxostyla</taxon>
        <taxon>Oxymonadida</taxon>
        <taxon>Streblomastigidae</taxon>
        <taxon>Streblomastix</taxon>
    </lineage>
</organism>
<dbReference type="Proteomes" id="UP000324800">
    <property type="component" value="Unassembled WGS sequence"/>
</dbReference>
<gene>
    <name evidence="2" type="ORF">EZS28_005196</name>
</gene>
<dbReference type="Gene3D" id="3.30.70.270">
    <property type="match status" value="1"/>
</dbReference>
<feature type="region of interest" description="Disordered" evidence="1">
    <location>
        <begin position="192"/>
        <end position="212"/>
    </location>
</feature>
<evidence type="ECO:0000256" key="1">
    <source>
        <dbReference type="SAM" id="MobiDB-lite"/>
    </source>
</evidence>
<dbReference type="InterPro" id="IPR043128">
    <property type="entry name" value="Rev_trsase/Diguanyl_cyclase"/>
</dbReference>
<dbReference type="EMBL" id="SNRW01000785">
    <property type="protein sequence ID" value="KAA6399272.1"/>
    <property type="molecule type" value="Genomic_DNA"/>
</dbReference>
<proteinExistence type="predicted"/>
<dbReference type="SUPFAM" id="SSF56672">
    <property type="entry name" value="DNA/RNA polymerases"/>
    <property type="match status" value="1"/>
</dbReference>
<evidence type="ECO:0000313" key="3">
    <source>
        <dbReference type="Proteomes" id="UP000324800"/>
    </source>
</evidence>
<accession>A0A5J4WXI7</accession>
<dbReference type="Gene3D" id="3.10.10.10">
    <property type="entry name" value="HIV Type 1 Reverse Transcriptase, subunit A, domain 1"/>
    <property type="match status" value="1"/>
</dbReference>
<reference evidence="2 3" key="1">
    <citation type="submission" date="2019-03" db="EMBL/GenBank/DDBJ databases">
        <title>Single cell metagenomics reveals metabolic interactions within the superorganism composed of flagellate Streblomastix strix and complex community of Bacteroidetes bacteria on its surface.</title>
        <authorList>
            <person name="Treitli S.C."/>
            <person name="Kolisko M."/>
            <person name="Husnik F."/>
            <person name="Keeling P."/>
            <person name="Hampl V."/>
        </authorList>
    </citation>
    <scope>NUCLEOTIDE SEQUENCE [LARGE SCALE GENOMIC DNA]</scope>
    <source>
        <strain evidence="2">ST1C</strain>
    </source>
</reference>
<evidence type="ECO:0008006" key="4">
    <source>
        <dbReference type="Google" id="ProtNLM"/>
    </source>
</evidence>
<sequence length="301" mass="35057">MNGKDKARDLIRKGDCATSLDLEQDFHHLIVSPTNKPHLAFEAIGKVYQYRSMPFGTLHFPIFFAQALAMVLTKIWRESIKERLCDQSLTTMCILEAFWWTIAYEKCESEPKQQKKLFMMDFGLVKNEFKDGRPEKIRTSFPIMEIHQFNIEKSFDLNRISRINNRQTKFIKSPSKRSFLLLKVNGLSKDESTEEYRMEREQDSTKGNPSRTLLVAGRKSKELRDDFRSENYRGSDGIRRISEGLGSDSGTLNKELFCPTWRMDQRTKILDKHQKGDGSHKLRSILQRIILSRAADQNDAH</sequence>
<feature type="compositionally biased region" description="Basic and acidic residues" evidence="1">
    <location>
        <begin position="192"/>
        <end position="204"/>
    </location>
</feature>
<name>A0A5J4WXI7_9EUKA</name>
<dbReference type="InterPro" id="IPR043502">
    <property type="entry name" value="DNA/RNA_pol_sf"/>
</dbReference>
<dbReference type="AlphaFoldDB" id="A0A5J4WXI7"/>
<evidence type="ECO:0000313" key="2">
    <source>
        <dbReference type="EMBL" id="KAA6399272.1"/>
    </source>
</evidence>
<protein>
    <recommendedName>
        <fullName evidence="4">Reverse transcriptase domain-containing protein</fullName>
    </recommendedName>
</protein>
<comment type="caution">
    <text evidence="2">The sequence shown here is derived from an EMBL/GenBank/DDBJ whole genome shotgun (WGS) entry which is preliminary data.</text>
</comment>